<feature type="domain" description="CBS" evidence="3">
    <location>
        <begin position="101"/>
        <end position="157"/>
    </location>
</feature>
<evidence type="ECO:0000256" key="2">
    <source>
        <dbReference type="PROSITE-ProRule" id="PRU00703"/>
    </source>
</evidence>
<name>A0A345HBT4_9FLAO</name>
<keyword evidence="1 2" id="KW-0129">CBS domain</keyword>
<accession>A0A345HBT4</accession>
<evidence type="ECO:0000313" key="5">
    <source>
        <dbReference type="Proteomes" id="UP000253951"/>
    </source>
</evidence>
<protein>
    <submittedName>
        <fullName evidence="4">CBS domain-containing protein</fullName>
    </submittedName>
</protein>
<dbReference type="Proteomes" id="UP000253951">
    <property type="component" value="Chromosome"/>
</dbReference>
<sequence length="332" mass="39173">MPRPEFIDLVNRIKKEKKSRKMSKRDFIWLFDWYEKRTSGNVWRINEFLEQEKLEVVPNFQNGWIDHEIEIREIDKVKITHDCKSEDEFDPISRLSILPAASKNPTSITKESDLTKAYHLMWKNNFSQLPVMNDSRKVLGIISWESIAKGLIAKKKSNQVKDFMTNDFKVLNHNTSLFEAIKEVFKCGVIFVTDIDSTIKGPVTTFDVNEEYIEKIEPYILLEQIENFIRLFLHDKLILKDIKSVLKERTDNKKIESIGDLTFGEYILVLENDTFWDILNLPFIKSDFVNELHEIRNIRNRVMHFSAEGGDDKDLELLKTMSNFLKDYHNNC</sequence>
<reference evidence="4 5" key="1">
    <citation type="submission" date="2018-07" db="EMBL/GenBank/DDBJ databases">
        <title>Complete genome sequence of Flavobacterium arcticum type strain SM1502T.</title>
        <authorList>
            <person name="Li Y."/>
            <person name="Li D.-D."/>
        </authorList>
    </citation>
    <scope>NUCLEOTIDE SEQUENCE [LARGE SCALE GENOMIC DNA]</scope>
    <source>
        <strain evidence="4 5">SM1502</strain>
    </source>
</reference>
<dbReference type="RefSeq" id="WP_114677802.1">
    <property type="nucleotide sequence ID" value="NZ_CP031188.1"/>
</dbReference>
<dbReference type="CDD" id="cd02205">
    <property type="entry name" value="CBS_pair_SF"/>
    <property type="match status" value="1"/>
</dbReference>
<evidence type="ECO:0000259" key="3">
    <source>
        <dbReference type="PROSITE" id="PS51371"/>
    </source>
</evidence>
<evidence type="ECO:0000313" key="4">
    <source>
        <dbReference type="EMBL" id="AXG74044.1"/>
    </source>
</evidence>
<dbReference type="PROSITE" id="PS51371">
    <property type="entry name" value="CBS"/>
    <property type="match status" value="1"/>
</dbReference>
<keyword evidence="5" id="KW-1185">Reference proteome</keyword>
<dbReference type="InterPro" id="IPR051257">
    <property type="entry name" value="Diverse_CBS-Domain"/>
</dbReference>
<dbReference type="Pfam" id="PF00571">
    <property type="entry name" value="CBS"/>
    <property type="match status" value="2"/>
</dbReference>
<dbReference type="Gene3D" id="3.10.580.10">
    <property type="entry name" value="CBS-domain"/>
    <property type="match status" value="1"/>
</dbReference>
<dbReference type="EMBL" id="CP031188">
    <property type="protein sequence ID" value="AXG74044.1"/>
    <property type="molecule type" value="Genomic_DNA"/>
</dbReference>
<dbReference type="InterPro" id="IPR000644">
    <property type="entry name" value="CBS_dom"/>
</dbReference>
<dbReference type="AlphaFoldDB" id="A0A345HBT4"/>
<proteinExistence type="predicted"/>
<dbReference type="SUPFAM" id="SSF54631">
    <property type="entry name" value="CBS-domain pair"/>
    <property type="match status" value="1"/>
</dbReference>
<dbReference type="PANTHER" id="PTHR43080">
    <property type="entry name" value="CBS DOMAIN-CONTAINING PROTEIN CBSX3, MITOCHONDRIAL"/>
    <property type="match status" value="1"/>
</dbReference>
<evidence type="ECO:0000256" key="1">
    <source>
        <dbReference type="ARBA" id="ARBA00023122"/>
    </source>
</evidence>
<dbReference type="OrthoDB" id="291940at2"/>
<dbReference type="KEGG" id="fat:DVK85_07210"/>
<organism evidence="4 5">
    <name type="scientific">Flavobacterium arcticum</name>
    <dbReference type="NCBI Taxonomy" id="1784713"/>
    <lineage>
        <taxon>Bacteria</taxon>
        <taxon>Pseudomonadati</taxon>
        <taxon>Bacteroidota</taxon>
        <taxon>Flavobacteriia</taxon>
        <taxon>Flavobacteriales</taxon>
        <taxon>Flavobacteriaceae</taxon>
        <taxon>Flavobacterium</taxon>
    </lineage>
</organism>
<dbReference type="InterPro" id="IPR046342">
    <property type="entry name" value="CBS_dom_sf"/>
</dbReference>
<dbReference type="PANTHER" id="PTHR43080:SF2">
    <property type="entry name" value="CBS DOMAIN-CONTAINING PROTEIN"/>
    <property type="match status" value="1"/>
</dbReference>
<gene>
    <name evidence="4" type="ORF">DVK85_07210</name>
</gene>